<reference evidence="2 3" key="1">
    <citation type="submission" date="2021-02" db="EMBL/GenBank/DDBJ databases">
        <title>Variation within the Batrachochytrium salamandrivorans European outbreak.</title>
        <authorList>
            <person name="Kelly M."/>
            <person name="Pasmans F."/>
            <person name="Shea T.P."/>
            <person name="Munoz J.F."/>
            <person name="Carranza S."/>
            <person name="Cuomo C.A."/>
            <person name="Martel A."/>
        </authorList>
    </citation>
    <scope>NUCLEOTIDE SEQUENCE [LARGE SCALE GENOMIC DNA]</scope>
    <source>
        <strain evidence="2 3">AMFP18/2</strain>
    </source>
</reference>
<organism evidence="2 3">
    <name type="scientific">Batrachochytrium salamandrivorans</name>
    <dbReference type="NCBI Taxonomy" id="1357716"/>
    <lineage>
        <taxon>Eukaryota</taxon>
        <taxon>Fungi</taxon>
        <taxon>Fungi incertae sedis</taxon>
        <taxon>Chytridiomycota</taxon>
        <taxon>Chytridiomycota incertae sedis</taxon>
        <taxon>Chytridiomycetes</taxon>
        <taxon>Rhizophydiales</taxon>
        <taxon>Rhizophydiales incertae sedis</taxon>
        <taxon>Batrachochytrium</taxon>
    </lineage>
</organism>
<name>A0ABQ8FI67_9FUNG</name>
<sequence length="342" mass="38163">MPPMLSGRTGYEMLHSHPSNMVTEIPHVMSERFQRSAAAQFIDETYRMPNRKGPLRFGGNDDEEGEAKLPGLGSVSRGKIGSSINTVINSSTDSATTTRLDRKGRLSNAGRGSFDSGADVMSPSPKIIVPSPRQRLPLPTLQRKQSAISALETGSVNSVHISARKHDDVPEVRSNAALYVPFQLSAKSSFNPTGLTARQLNRMDSLTKAKYKAYEAPPAHVAEQIRHSEQRSHRWLQAEHSRIQTIVGAARKRWELLHKAIEDPLDQLAGEQGAALAQRRMSDKIYKIMKTREDELQFLVEGQTTSIDAMRLKEFLVIKPNMPKIGKIYSKKDRMRVEELLA</sequence>
<dbReference type="Pfam" id="PF15478">
    <property type="entry name" value="LKAAEAR"/>
    <property type="match status" value="1"/>
</dbReference>
<evidence type="ECO:0000313" key="3">
    <source>
        <dbReference type="Proteomes" id="UP001648503"/>
    </source>
</evidence>
<comment type="caution">
    <text evidence="2">The sequence shown here is derived from an EMBL/GenBank/DDBJ whole genome shotgun (WGS) entry which is preliminary data.</text>
</comment>
<proteinExistence type="predicted"/>
<dbReference type="InterPro" id="IPR029152">
    <property type="entry name" value="LKAAEAR1"/>
</dbReference>
<evidence type="ECO:0000313" key="2">
    <source>
        <dbReference type="EMBL" id="KAH6598656.1"/>
    </source>
</evidence>
<gene>
    <name evidence="2" type="ORF">BASA50_003691</name>
</gene>
<evidence type="ECO:0000256" key="1">
    <source>
        <dbReference type="SAM" id="MobiDB-lite"/>
    </source>
</evidence>
<protein>
    <submittedName>
        <fullName evidence="2">Uncharacterized protein</fullName>
    </submittedName>
</protein>
<dbReference type="Proteomes" id="UP001648503">
    <property type="component" value="Unassembled WGS sequence"/>
</dbReference>
<dbReference type="EMBL" id="JAFCIX010000102">
    <property type="protein sequence ID" value="KAH6598656.1"/>
    <property type="molecule type" value="Genomic_DNA"/>
</dbReference>
<feature type="region of interest" description="Disordered" evidence="1">
    <location>
        <begin position="105"/>
        <end position="132"/>
    </location>
</feature>
<keyword evidence="3" id="KW-1185">Reference proteome</keyword>
<accession>A0ABQ8FI67</accession>
<feature type="region of interest" description="Disordered" evidence="1">
    <location>
        <begin position="50"/>
        <end position="74"/>
    </location>
</feature>